<sequence length="230" mass="26575">MERYQDIQFINIHQEAFQRSQFQMASLTTSIQSTNLESNQMKEDKHELFTGVQSIEALMAEDTETIKGILLFITRATFCIMMIEGTQHYMESMPGPVWQRMIYAAICLVVQSFVRWRINLGSTFYIENASSIITSCAIWAMNEVTIFLHPKSFGVSPLQVAIILRYLESLDSLECRNISIQSWARLQRRRTYSRKFSGFITFSGISGSMVNIDFVSHLIYQGVFHQNFSE</sequence>
<reference evidence="2" key="1">
    <citation type="submission" date="2019-06" db="EMBL/GenBank/DDBJ databases">
        <authorList>
            <person name="Zheng W."/>
        </authorList>
    </citation>
    <scope>NUCLEOTIDE SEQUENCE</scope>
    <source>
        <strain evidence="2">QDHG01</strain>
    </source>
</reference>
<proteinExistence type="predicted"/>
<evidence type="ECO:0000313" key="3">
    <source>
        <dbReference type="Proteomes" id="UP000785679"/>
    </source>
</evidence>
<comment type="caution">
    <text evidence="2">The sequence shown here is derived from an EMBL/GenBank/DDBJ whole genome shotgun (WGS) entry which is preliminary data.</text>
</comment>
<keyword evidence="1" id="KW-0472">Membrane</keyword>
<evidence type="ECO:0000313" key="2">
    <source>
        <dbReference type="EMBL" id="TNV84632.1"/>
    </source>
</evidence>
<gene>
    <name evidence="2" type="ORF">FGO68_gene14128</name>
</gene>
<keyword evidence="1" id="KW-0812">Transmembrane</keyword>
<dbReference type="EMBL" id="RRYP01002570">
    <property type="protein sequence ID" value="TNV84632.1"/>
    <property type="molecule type" value="Genomic_DNA"/>
</dbReference>
<keyword evidence="1" id="KW-1133">Transmembrane helix</keyword>
<feature type="transmembrane region" description="Helical" evidence="1">
    <location>
        <begin position="196"/>
        <end position="220"/>
    </location>
</feature>
<protein>
    <submittedName>
        <fullName evidence="2">Uncharacterized protein</fullName>
    </submittedName>
</protein>
<keyword evidence="3" id="KW-1185">Reference proteome</keyword>
<organism evidence="2 3">
    <name type="scientific">Halteria grandinella</name>
    <dbReference type="NCBI Taxonomy" id="5974"/>
    <lineage>
        <taxon>Eukaryota</taxon>
        <taxon>Sar</taxon>
        <taxon>Alveolata</taxon>
        <taxon>Ciliophora</taxon>
        <taxon>Intramacronucleata</taxon>
        <taxon>Spirotrichea</taxon>
        <taxon>Stichotrichia</taxon>
        <taxon>Sporadotrichida</taxon>
        <taxon>Halteriidae</taxon>
        <taxon>Halteria</taxon>
    </lineage>
</organism>
<accession>A0A8J8T6V3</accession>
<dbReference type="AlphaFoldDB" id="A0A8J8T6V3"/>
<evidence type="ECO:0000256" key="1">
    <source>
        <dbReference type="SAM" id="Phobius"/>
    </source>
</evidence>
<dbReference type="Proteomes" id="UP000785679">
    <property type="component" value="Unassembled WGS sequence"/>
</dbReference>
<name>A0A8J8T6V3_HALGN</name>